<keyword evidence="1" id="KW-1133">Transmembrane helix</keyword>
<proteinExistence type="predicted"/>
<dbReference type="RefSeq" id="WP_003788668.1">
    <property type="nucleotide sequence ID" value="NZ_JASPER010000024.1"/>
</dbReference>
<organism evidence="2 3">
    <name type="scientific">Actinomyces viscosus</name>
    <dbReference type="NCBI Taxonomy" id="1656"/>
    <lineage>
        <taxon>Bacteria</taxon>
        <taxon>Bacillati</taxon>
        <taxon>Actinomycetota</taxon>
        <taxon>Actinomycetes</taxon>
        <taxon>Actinomycetales</taxon>
        <taxon>Actinomycetaceae</taxon>
        <taxon>Actinomyces</taxon>
    </lineage>
</organism>
<dbReference type="EMBL" id="LR134477">
    <property type="protein sequence ID" value="VEI17818.1"/>
    <property type="molecule type" value="Genomic_DNA"/>
</dbReference>
<dbReference type="KEGG" id="avc:NCTC10951_02390"/>
<evidence type="ECO:0000313" key="2">
    <source>
        <dbReference type="EMBL" id="VEI17818.1"/>
    </source>
</evidence>
<name>A0A448PNE3_ACTVI</name>
<keyword evidence="1" id="KW-0472">Membrane</keyword>
<reference evidence="2 3" key="1">
    <citation type="submission" date="2018-12" db="EMBL/GenBank/DDBJ databases">
        <authorList>
            <consortium name="Pathogen Informatics"/>
        </authorList>
    </citation>
    <scope>NUCLEOTIDE SEQUENCE [LARGE SCALE GENOMIC DNA]</scope>
    <source>
        <strain evidence="2 3">NCTC10951</strain>
    </source>
</reference>
<keyword evidence="1" id="KW-0812">Transmembrane</keyword>
<accession>A0A448PNE3</accession>
<sequence>MRLALTVVGVVAGIIIAAIALIQLSGSLQIALTGLGGGLSIGSIWTFVRGNKQITSR</sequence>
<evidence type="ECO:0000256" key="1">
    <source>
        <dbReference type="SAM" id="Phobius"/>
    </source>
</evidence>
<feature type="transmembrane region" description="Helical" evidence="1">
    <location>
        <begin position="28"/>
        <end position="48"/>
    </location>
</feature>
<evidence type="ECO:0000313" key="3">
    <source>
        <dbReference type="Proteomes" id="UP000268658"/>
    </source>
</evidence>
<dbReference type="Proteomes" id="UP000268658">
    <property type="component" value="Chromosome"/>
</dbReference>
<dbReference type="AlphaFoldDB" id="A0A448PNE3"/>
<protein>
    <submittedName>
        <fullName evidence="2">Uncharacterized protein</fullName>
    </submittedName>
</protein>
<gene>
    <name evidence="2" type="ORF">NCTC10951_02390</name>
</gene>